<dbReference type="PANTHER" id="PTHR30204:SF97">
    <property type="entry name" value="MERR FAMILY REGULATORY PROTEIN"/>
    <property type="match status" value="1"/>
</dbReference>
<reference evidence="3 4" key="1">
    <citation type="submission" date="2017-05" db="EMBL/GenBank/DDBJ databases">
        <title>Isolation of Rhodococcus sp. S2-17 biodegrading of BP-3.</title>
        <authorList>
            <person name="Lee Y."/>
            <person name="Kim K.H."/>
            <person name="Chun B.H."/>
            <person name="Jung H.S."/>
            <person name="Jeon C.O."/>
        </authorList>
    </citation>
    <scope>NUCLEOTIDE SEQUENCE [LARGE SCALE GENOMIC DNA]</scope>
    <source>
        <strain evidence="3 4">S2-17</strain>
    </source>
</reference>
<evidence type="ECO:0000313" key="4">
    <source>
        <dbReference type="Proteomes" id="UP000245711"/>
    </source>
</evidence>
<keyword evidence="4" id="KW-1185">Reference proteome</keyword>
<dbReference type="PANTHER" id="PTHR30204">
    <property type="entry name" value="REDOX-CYCLING DRUG-SENSING TRANSCRIPTIONAL ACTIVATOR SOXR"/>
    <property type="match status" value="1"/>
</dbReference>
<evidence type="ECO:0000313" key="3">
    <source>
        <dbReference type="EMBL" id="AWK75688.1"/>
    </source>
</evidence>
<dbReference type="InterPro" id="IPR047057">
    <property type="entry name" value="MerR_fam"/>
</dbReference>
<protein>
    <submittedName>
        <fullName evidence="3">Transcriptional regulator</fullName>
    </submittedName>
</protein>
<dbReference type="InterPro" id="IPR000551">
    <property type="entry name" value="MerR-type_HTH_dom"/>
</dbReference>
<gene>
    <name evidence="3" type="ORF">CBI38_19775</name>
</gene>
<dbReference type="SMART" id="SM00422">
    <property type="entry name" value="HTH_MERR"/>
    <property type="match status" value="1"/>
</dbReference>
<dbReference type="AlphaFoldDB" id="A0A2S2C4I2"/>
<dbReference type="OrthoDB" id="9800334at2"/>
<name>A0A2S2C4I2_9NOCA</name>
<evidence type="ECO:0000256" key="1">
    <source>
        <dbReference type="ARBA" id="ARBA00023125"/>
    </source>
</evidence>
<dbReference type="Proteomes" id="UP000245711">
    <property type="component" value="Chromosome"/>
</dbReference>
<evidence type="ECO:0000259" key="2">
    <source>
        <dbReference type="PROSITE" id="PS50937"/>
    </source>
</evidence>
<dbReference type="GO" id="GO:0003677">
    <property type="term" value="F:DNA binding"/>
    <property type="evidence" value="ECO:0007669"/>
    <property type="project" value="UniProtKB-KW"/>
</dbReference>
<dbReference type="GO" id="GO:0003700">
    <property type="term" value="F:DNA-binding transcription factor activity"/>
    <property type="evidence" value="ECO:0007669"/>
    <property type="project" value="InterPro"/>
</dbReference>
<feature type="domain" description="HTH merR-type" evidence="2">
    <location>
        <begin position="1"/>
        <end position="69"/>
    </location>
</feature>
<dbReference type="InterPro" id="IPR009061">
    <property type="entry name" value="DNA-bd_dom_put_sf"/>
</dbReference>
<sequence>MAVSALARRLGVAPSTLRTWDRRYGIGPSAHAHGSHRRYTPRDVARLECMQQALDEGASPAEAARYAINAIATYSSNSEQTSSPQILGDNSVNEGKTNSSHFSAAISVLEDAEPAVRNLSRALIARDIVTIHRIVSRAAAERGLPAVWEAVLVPVLDWANEGRNSDAAAVNCRAFVECMTGILSTMTLDAPIAVGGRVLLVDVPTTLDFRRPSIAHDLGFRALGAALATASVDVRTSRPVGRTALLASVTNAEPDVIMLWLPPGDCDVASLSRAIRRRRSGLALLAAGPGAAATHLPRSVKSVGNLGDAVDAVTALI</sequence>
<dbReference type="KEGG" id="roz:CBI38_19775"/>
<dbReference type="Pfam" id="PF13411">
    <property type="entry name" value="MerR_1"/>
    <property type="match status" value="1"/>
</dbReference>
<dbReference type="SUPFAM" id="SSF46955">
    <property type="entry name" value="Putative DNA-binding domain"/>
    <property type="match status" value="1"/>
</dbReference>
<dbReference type="PROSITE" id="PS50937">
    <property type="entry name" value="HTH_MERR_2"/>
    <property type="match status" value="1"/>
</dbReference>
<dbReference type="Gene3D" id="1.10.1660.10">
    <property type="match status" value="1"/>
</dbReference>
<organism evidence="3 4">
    <name type="scientific">Rhodococcus oxybenzonivorans</name>
    <dbReference type="NCBI Taxonomy" id="1990687"/>
    <lineage>
        <taxon>Bacteria</taxon>
        <taxon>Bacillati</taxon>
        <taxon>Actinomycetota</taxon>
        <taxon>Actinomycetes</taxon>
        <taxon>Mycobacteriales</taxon>
        <taxon>Nocardiaceae</taxon>
        <taxon>Rhodococcus</taxon>
    </lineage>
</organism>
<proteinExistence type="predicted"/>
<accession>A0A2S2C4I2</accession>
<dbReference type="EMBL" id="CP021354">
    <property type="protein sequence ID" value="AWK75688.1"/>
    <property type="molecule type" value="Genomic_DNA"/>
</dbReference>
<keyword evidence="1" id="KW-0238">DNA-binding</keyword>